<gene>
    <name evidence="1" type="ORF">BDV36DRAFT_298008</name>
</gene>
<proteinExistence type="predicted"/>
<evidence type="ECO:0000313" key="2">
    <source>
        <dbReference type="Proteomes" id="UP000325395"/>
    </source>
</evidence>
<name>A0ABQ6WEJ7_9EURO</name>
<accession>A0ABQ6WEJ7</accession>
<dbReference type="EMBL" id="ML735766">
    <property type="protein sequence ID" value="KAE8415515.1"/>
    <property type="molecule type" value="Genomic_DNA"/>
</dbReference>
<protein>
    <submittedName>
        <fullName evidence="1">Uncharacterized protein</fullName>
    </submittedName>
</protein>
<sequence length="267" mass="31483">MQRAIESPKKLTEKEIYLMKDRLWTGRTDNEFHVYFDALTALSEILDEYCKGIEERLWRFQRLLYEEREDEAFESVKRKLLENPASPSNNATGAKSFPIILNALRRRFKELRAQGRGWQHLYPRNEIDNIYGGPTEEERKKGHGRSEGILQNVFLYLDRESAESVLFSWGRVDGMRIWAVDPDYEPSDDTANGYQGYLRVRLQQLVDNFYTARRWHANESSMEDLWRAAQKDPKNGAFISIKDEELFRTEPGIQTHIKYRDFCTPSN</sequence>
<dbReference type="Proteomes" id="UP000325395">
    <property type="component" value="Unassembled WGS sequence"/>
</dbReference>
<reference evidence="1 2" key="1">
    <citation type="submission" date="2019-04" db="EMBL/GenBank/DDBJ databases">
        <authorList>
            <consortium name="DOE Joint Genome Institute"/>
            <person name="Mondo S."/>
            <person name="Kjaerbolling I."/>
            <person name="Vesth T."/>
            <person name="Frisvad J.C."/>
            <person name="Nybo J.L."/>
            <person name="Theobald S."/>
            <person name="Kildgaard S."/>
            <person name="Isbrandt T."/>
            <person name="Kuo A."/>
            <person name="Sato A."/>
            <person name="Lyhne E.K."/>
            <person name="Kogle M.E."/>
            <person name="Wiebenga A."/>
            <person name="Kun R.S."/>
            <person name="Lubbers R.J."/>
            <person name="Makela M.R."/>
            <person name="Barry K."/>
            <person name="Chovatia M."/>
            <person name="Clum A."/>
            <person name="Daum C."/>
            <person name="Haridas S."/>
            <person name="He G."/>
            <person name="LaButti K."/>
            <person name="Lipzen A."/>
            <person name="Riley R."/>
            <person name="Salamov A."/>
            <person name="Simmons B.A."/>
            <person name="Magnuson J.K."/>
            <person name="Henrissat B."/>
            <person name="Mortensen U.H."/>
            <person name="Larsen T.O."/>
            <person name="Devries R.P."/>
            <person name="Grigoriev I.V."/>
            <person name="Machida M."/>
            <person name="Baker S.E."/>
            <person name="Andersen M.R."/>
            <person name="Cantor M.N."/>
            <person name="Hua S.X."/>
        </authorList>
    </citation>
    <scope>NUCLEOTIDE SEQUENCE [LARGE SCALE GENOMIC DNA]</scope>
    <source>
        <strain evidence="1 2">CBS 117616</strain>
    </source>
</reference>
<evidence type="ECO:0000313" key="1">
    <source>
        <dbReference type="EMBL" id="KAE8415515.1"/>
    </source>
</evidence>
<keyword evidence="2" id="KW-1185">Reference proteome</keyword>
<organism evidence="1 2">
    <name type="scientific">Aspergillus pseudocaelatus</name>
    <dbReference type="NCBI Taxonomy" id="1825620"/>
    <lineage>
        <taxon>Eukaryota</taxon>
        <taxon>Fungi</taxon>
        <taxon>Dikarya</taxon>
        <taxon>Ascomycota</taxon>
        <taxon>Pezizomycotina</taxon>
        <taxon>Eurotiomycetes</taxon>
        <taxon>Eurotiomycetidae</taxon>
        <taxon>Eurotiales</taxon>
        <taxon>Aspergillaceae</taxon>
        <taxon>Aspergillus</taxon>
        <taxon>Aspergillus subgen. Circumdati</taxon>
    </lineage>
</organism>